<protein>
    <submittedName>
        <fullName evidence="3">Uncharacterized protein</fullName>
    </submittedName>
</protein>
<name>A0A2Z3GR21_9BACT</name>
<dbReference type="InterPro" id="IPR011723">
    <property type="entry name" value="Znf/thioredoxin_put"/>
</dbReference>
<dbReference type="AlphaFoldDB" id="A0A2Z3GR21"/>
<gene>
    <name evidence="3" type="ORF">C1280_01000</name>
</gene>
<feature type="compositionally biased region" description="Low complexity" evidence="1">
    <location>
        <begin position="38"/>
        <end position="49"/>
    </location>
</feature>
<proteinExistence type="predicted"/>
<reference evidence="3 4" key="1">
    <citation type="submission" date="2018-01" db="EMBL/GenBank/DDBJ databases">
        <title>G. obscuriglobus.</title>
        <authorList>
            <person name="Franke J."/>
            <person name="Blomberg W."/>
            <person name="Selmecki A."/>
        </authorList>
    </citation>
    <scope>NUCLEOTIDE SEQUENCE [LARGE SCALE GENOMIC DNA]</scope>
    <source>
        <strain evidence="3 4">DSM 5831</strain>
    </source>
</reference>
<dbReference type="NCBIfam" id="TIGR02098">
    <property type="entry name" value="MJ0042_CXXC"/>
    <property type="match status" value="1"/>
</dbReference>
<organism evidence="3 4">
    <name type="scientific">Gemmata obscuriglobus</name>
    <dbReference type="NCBI Taxonomy" id="114"/>
    <lineage>
        <taxon>Bacteria</taxon>
        <taxon>Pseudomonadati</taxon>
        <taxon>Planctomycetota</taxon>
        <taxon>Planctomycetia</taxon>
        <taxon>Gemmatales</taxon>
        <taxon>Gemmataceae</taxon>
        <taxon>Gemmata</taxon>
    </lineage>
</organism>
<evidence type="ECO:0000313" key="3">
    <source>
        <dbReference type="EMBL" id="AWM35738.1"/>
    </source>
</evidence>
<dbReference type="RefSeq" id="WP_071529358.1">
    <property type="nucleotide sequence ID" value="NZ_CP025958.1"/>
</dbReference>
<evidence type="ECO:0000256" key="2">
    <source>
        <dbReference type="SAM" id="Phobius"/>
    </source>
</evidence>
<dbReference type="Gene3D" id="2.20.28.160">
    <property type="match status" value="1"/>
</dbReference>
<evidence type="ECO:0000256" key="1">
    <source>
        <dbReference type="SAM" id="MobiDB-lite"/>
    </source>
</evidence>
<keyword evidence="2" id="KW-0472">Membrane</keyword>
<feature type="compositionally biased region" description="Basic and acidic residues" evidence="1">
    <location>
        <begin position="75"/>
        <end position="115"/>
    </location>
</feature>
<dbReference type="Pfam" id="PF12869">
    <property type="entry name" value="tRNA_anti-like"/>
    <property type="match status" value="2"/>
</dbReference>
<keyword evidence="2" id="KW-1133">Transmembrane helix</keyword>
<dbReference type="EMBL" id="CP025958">
    <property type="protein sequence ID" value="AWM35738.1"/>
    <property type="molecule type" value="Genomic_DNA"/>
</dbReference>
<keyword evidence="4" id="KW-1185">Reference proteome</keyword>
<keyword evidence="2" id="KW-0812">Transmembrane</keyword>
<accession>A0A2Z3GR21</accession>
<dbReference type="Proteomes" id="UP000245802">
    <property type="component" value="Chromosome"/>
</dbReference>
<dbReference type="OrthoDB" id="284830at2"/>
<feature type="transmembrane region" description="Helical" evidence="2">
    <location>
        <begin position="158"/>
        <end position="184"/>
    </location>
</feature>
<dbReference type="InterPro" id="IPR024422">
    <property type="entry name" value="Protein_unknown_function_OB"/>
</dbReference>
<dbReference type="KEGG" id="gog:C1280_01000"/>
<feature type="region of interest" description="Disordered" evidence="1">
    <location>
        <begin position="35"/>
        <end position="153"/>
    </location>
</feature>
<evidence type="ECO:0000313" key="4">
    <source>
        <dbReference type="Proteomes" id="UP000245802"/>
    </source>
</evidence>
<feature type="compositionally biased region" description="Pro residues" evidence="1">
    <location>
        <begin position="50"/>
        <end position="59"/>
    </location>
</feature>
<sequence length="431" mass="46587">MPIRLVCPSCSAALSVKDEYAGRAVRCPKCGGVIPGTASAAAPSASKPALPSPLPPVPQEPKAAQNPFEVVNETEEPKGERPAEPRTDSRTRGDERGERPARRDRGDDRNDEPVAKRSKRKSPDDDYDDRPVRKKRRRDDDYDDDGERPAGKKGRSKLPLILAIVFGSLILCCSGVSFGVYYVLQKAGDRVQEVANDLKNKADQAEKNANRPPISITAEELVREFKADATAAREKYTNRTLIVEGKLSDITEGIKDEAIVSLDGLPPPPGQFIGMSVRVQMRKDDTNRFFSASRGQTVKVKGKCVGNVADLYVNVTDATFEGAGLDPNPTVPASALLNDYARAAGATDEKYNEKAITITGAFVERVENESILIVTGPGKKGGGKGKIRAALSFHTKSQSDRFKPGSPVTIKGEYAGSRDGTILINRAWIAP</sequence>